<keyword evidence="3" id="KW-1185">Reference proteome</keyword>
<proteinExistence type="predicted"/>
<dbReference type="EMBL" id="BLXT01005820">
    <property type="protein sequence ID" value="GFO26354.1"/>
    <property type="molecule type" value="Genomic_DNA"/>
</dbReference>
<accession>A0AAV4C6Q0</accession>
<comment type="caution">
    <text evidence="2">The sequence shown here is derived from an EMBL/GenBank/DDBJ whole genome shotgun (WGS) entry which is preliminary data.</text>
</comment>
<protein>
    <submittedName>
        <fullName evidence="2">Polyprotein</fullName>
    </submittedName>
</protein>
<dbReference type="AlphaFoldDB" id="A0AAV4C6Q0"/>
<sequence length="110" mass="12430">MPVEIGARGFVGSSAYGFLRKLSIGGNKRTKALRLQAETAENNSRWIWSRRTESMSSQQQRTVIADKTLENQSQVQNHSAKEIQAENRDDVLRHPSSDKHHRINFPPASS</sequence>
<name>A0AAV4C6Q0_9GAST</name>
<evidence type="ECO:0000256" key="1">
    <source>
        <dbReference type="SAM" id="MobiDB-lite"/>
    </source>
</evidence>
<feature type="region of interest" description="Disordered" evidence="1">
    <location>
        <begin position="67"/>
        <end position="110"/>
    </location>
</feature>
<feature type="compositionally biased region" description="Basic and acidic residues" evidence="1">
    <location>
        <begin position="79"/>
        <end position="98"/>
    </location>
</feature>
<organism evidence="2 3">
    <name type="scientific">Plakobranchus ocellatus</name>
    <dbReference type="NCBI Taxonomy" id="259542"/>
    <lineage>
        <taxon>Eukaryota</taxon>
        <taxon>Metazoa</taxon>
        <taxon>Spiralia</taxon>
        <taxon>Lophotrochozoa</taxon>
        <taxon>Mollusca</taxon>
        <taxon>Gastropoda</taxon>
        <taxon>Heterobranchia</taxon>
        <taxon>Euthyneura</taxon>
        <taxon>Panpulmonata</taxon>
        <taxon>Sacoglossa</taxon>
        <taxon>Placobranchoidea</taxon>
        <taxon>Plakobranchidae</taxon>
        <taxon>Plakobranchus</taxon>
    </lineage>
</organism>
<dbReference type="Proteomes" id="UP000735302">
    <property type="component" value="Unassembled WGS sequence"/>
</dbReference>
<evidence type="ECO:0000313" key="2">
    <source>
        <dbReference type="EMBL" id="GFO26354.1"/>
    </source>
</evidence>
<reference evidence="2 3" key="1">
    <citation type="journal article" date="2021" name="Elife">
        <title>Chloroplast acquisition without the gene transfer in kleptoplastic sea slugs, Plakobranchus ocellatus.</title>
        <authorList>
            <person name="Maeda T."/>
            <person name="Takahashi S."/>
            <person name="Yoshida T."/>
            <person name="Shimamura S."/>
            <person name="Takaki Y."/>
            <person name="Nagai Y."/>
            <person name="Toyoda A."/>
            <person name="Suzuki Y."/>
            <person name="Arimoto A."/>
            <person name="Ishii H."/>
            <person name="Satoh N."/>
            <person name="Nishiyama T."/>
            <person name="Hasebe M."/>
            <person name="Maruyama T."/>
            <person name="Minagawa J."/>
            <person name="Obokata J."/>
            <person name="Shigenobu S."/>
        </authorList>
    </citation>
    <scope>NUCLEOTIDE SEQUENCE [LARGE SCALE GENOMIC DNA]</scope>
</reference>
<evidence type="ECO:0000313" key="3">
    <source>
        <dbReference type="Proteomes" id="UP000735302"/>
    </source>
</evidence>
<gene>
    <name evidence="2" type="ORF">PoB_005285900</name>
</gene>